<dbReference type="Proteomes" id="UP000681594">
    <property type="component" value="Unassembled WGS sequence"/>
</dbReference>
<dbReference type="RefSeq" id="WP_209381134.1">
    <property type="nucleotide sequence ID" value="NZ_JAGIZB010000022.1"/>
</dbReference>
<dbReference type="EMBL" id="JAGIZB010000022">
    <property type="protein sequence ID" value="MBP0446867.1"/>
    <property type="molecule type" value="Genomic_DNA"/>
</dbReference>
<sequence>MRRRHLLLAGCLALPVALGAYAQAEAERQLDAAIERLRAGLGPDGAVEWRSRSVDPATGTARLQGLTIRQGKDRLTAAEVVLDGLQADRLGRAVLTDLRMEEAKRADAPAPMVIAAGRVSFVNLVLPAAGAGPGVDWSALAAGEALAEGIRVENPGRGEAELARLSLAGYAPGRVQDAVLEGFRFTDRSDGEVSIRLGRAQLAGAVVPRIGADRDPWALAADSARIEGAELVVQSQQVSMRLGRMQLDGWGEGRLTSFALEGLKVEGETKEAGPFVAELGRAGLSGFPARDTAYAIAHDLNPPQPIPGQDQDGMLEGLAVSTAGAPLLRIATVRARNSWDATAPRTQTGTLAVEGVALDLPPEQGGDWLDGLGFKRILARLGMESRFLQDQGRILADPFLLQAAGMGSLGISLDLGGIQMPTPGQPSVAKEDPLALIANWTIGGLSIRYTEEGLLRALLAQQAARERVPESQLRARYAQMVQRFPVPGVAQGKEAPQIRAIREALASFARDLGTIEIAMRPAKPVPMPAFMTLAGQPPEQLVRELGLTARATPPAR</sequence>
<keyword evidence="1" id="KW-0732">Signal</keyword>
<organism evidence="2 3">
    <name type="scientific">Pararoseomonas baculiformis</name>
    <dbReference type="NCBI Taxonomy" id="2820812"/>
    <lineage>
        <taxon>Bacteria</taxon>
        <taxon>Pseudomonadati</taxon>
        <taxon>Pseudomonadota</taxon>
        <taxon>Alphaproteobacteria</taxon>
        <taxon>Acetobacterales</taxon>
        <taxon>Acetobacteraceae</taxon>
        <taxon>Pararoseomonas</taxon>
    </lineage>
</organism>
<protein>
    <recommendedName>
        <fullName evidence="4">AsmA-like C-terminal domain-containing protein</fullName>
    </recommendedName>
</protein>
<evidence type="ECO:0000256" key="1">
    <source>
        <dbReference type="SAM" id="SignalP"/>
    </source>
</evidence>
<accession>A0ABS4AIK3</accession>
<proteinExistence type="predicted"/>
<gene>
    <name evidence="2" type="ORF">J8J14_19000</name>
</gene>
<feature type="signal peptide" evidence="1">
    <location>
        <begin position="1"/>
        <end position="22"/>
    </location>
</feature>
<keyword evidence="3" id="KW-1185">Reference proteome</keyword>
<evidence type="ECO:0008006" key="4">
    <source>
        <dbReference type="Google" id="ProtNLM"/>
    </source>
</evidence>
<evidence type="ECO:0000313" key="2">
    <source>
        <dbReference type="EMBL" id="MBP0446867.1"/>
    </source>
</evidence>
<comment type="caution">
    <text evidence="2">The sequence shown here is derived from an EMBL/GenBank/DDBJ whole genome shotgun (WGS) entry which is preliminary data.</text>
</comment>
<reference evidence="2 3" key="1">
    <citation type="submission" date="2021-03" db="EMBL/GenBank/DDBJ databases">
        <authorList>
            <person name="So Y."/>
        </authorList>
    </citation>
    <scope>NUCLEOTIDE SEQUENCE [LARGE SCALE GENOMIC DNA]</scope>
    <source>
        <strain evidence="2 3">SSH11</strain>
    </source>
</reference>
<name>A0ABS4AIK3_9PROT</name>
<feature type="chain" id="PRO_5046584997" description="AsmA-like C-terminal domain-containing protein" evidence="1">
    <location>
        <begin position="23"/>
        <end position="556"/>
    </location>
</feature>
<evidence type="ECO:0000313" key="3">
    <source>
        <dbReference type="Proteomes" id="UP000681594"/>
    </source>
</evidence>